<dbReference type="InterPro" id="IPR014444">
    <property type="entry name" value="PH1575-like"/>
</dbReference>
<evidence type="ECO:0000313" key="3">
    <source>
        <dbReference type="Proteomes" id="UP000256514"/>
    </source>
</evidence>
<organism evidence="2 3">
    <name type="scientific">Helicobacter equorum</name>
    <dbReference type="NCBI Taxonomy" id="361872"/>
    <lineage>
        <taxon>Bacteria</taxon>
        <taxon>Pseudomonadati</taxon>
        <taxon>Campylobacterota</taxon>
        <taxon>Epsilonproteobacteria</taxon>
        <taxon>Campylobacterales</taxon>
        <taxon>Helicobacteraceae</taxon>
        <taxon>Helicobacter</taxon>
    </lineage>
</organism>
<dbReference type="Gene3D" id="1.10.285.20">
    <property type="entry name" value="Uncharacterised protein PF01937, DUF89, domain 2"/>
    <property type="match status" value="1"/>
</dbReference>
<reference evidence="2 3" key="1">
    <citation type="submission" date="2018-04" db="EMBL/GenBank/DDBJ databases">
        <title>Novel Campyloabacter and Helicobacter Species and Strains.</title>
        <authorList>
            <person name="Mannion A.J."/>
            <person name="Shen Z."/>
            <person name="Fox J.G."/>
        </authorList>
    </citation>
    <scope>NUCLEOTIDE SEQUENCE [LARGE SCALE GENOMIC DNA]</scope>
    <source>
        <strain evidence="2 3">MIT 12-6600</strain>
    </source>
</reference>
<dbReference type="InterPro" id="IPR036075">
    <property type="entry name" value="ARMT-1-like_metal-bd_sf"/>
</dbReference>
<gene>
    <name evidence="2" type="ORF">CQA54_06030</name>
</gene>
<evidence type="ECO:0000259" key="1">
    <source>
        <dbReference type="Pfam" id="PF01937"/>
    </source>
</evidence>
<dbReference type="PIRSF" id="PIRSF006593">
    <property type="entry name" value="UCP006593"/>
    <property type="match status" value="1"/>
</dbReference>
<dbReference type="Gene3D" id="3.40.50.10880">
    <property type="entry name" value="Uncharacterised protein PF01937, DUF89, domain 3"/>
    <property type="match status" value="1"/>
</dbReference>
<dbReference type="Proteomes" id="UP000256514">
    <property type="component" value="Unassembled WGS sequence"/>
</dbReference>
<dbReference type="EMBL" id="NXLT01000004">
    <property type="protein sequence ID" value="RDU66913.1"/>
    <property type="molecule type" value="Genomic_DNA"/>
</dbReference>
<protein>
    <recommendedName>
        <fullName evidence="1">Damage-control phosphatase ARMT1-like metal-binding domain-containing protein</fullName>
    </recommendedName>
</protein>
<sequence>MNLTHTCLECLYKQIHNFLNTSADSHTFQTHTRDEILHRTKDLLHSLEQSLHNTTLTPPKAAITIYKNLSKALQNQDPYKHIKQQSIESAATILATLKDHKAYAETLSDCIKVAVLGNVIDYGSQSSFSFESSFDFGGLEFARFDIEAFEMRLCNAKNLLYIADNAGENLFDIVLLQFLKNHYPNLHITYLVRGAPIINDVTLVDLAHPLCAEIYHLCDVKSSHIESPGFIYDDAPKEIKDGFDSADVIVAKGMGNYECLESIHKENLFLLFKVKCSVVAAHSGFELGKMVFLHNKGEVYA</sequence>
<dbReference type="SUPFAM" id="SSF111321">
    <property type="entry name" value="AF1104-like"/>
    <property type="match status" value="1"/>
</dbReference>
<dbReference type="OrthoDB" id="9796465at2"/>
<proteinExistence type="predicted"/>
<dbReference type="AlphaFoldDB" id="A0A3D8IP63"/>
<accession>A0A3D8IP63</accession>
<feature type="domain" description="Damage-control phosphatase ARMT1-like metal-binding" evidence="1">
    <location>
        <begin position="5"/>
        <end position="291"/>
    </location>
</feature>
<comment type="caution">
    <text evidence="2">The sequence shown here is derived from an EMBL/GenBank/DDBJ whole genome shotgun (WGS) entry which is preliminary data.</text>
</comment>
<dbReference type="RefSeq" id="WP_115571227.1">
    <property type="nucleotide sequence ID" value="NZ_NXLT01000004.1"/>
</dbReference>
<name>A0A3D8IP63_9HELI</name>
<keyword evidence="3" id="KW-1185">Reference proteome</keyword>
<dbReference type="InterPro" id="IPR002791">
    <property type="entry name" value="ARMT1-like_metal-bd"/>
</dbReference>
<dbReference type="Pfam" id="PF01937">
    <property type="entry name" value="ARMT1-like_dom"/>
    <property type="match status" value="1"/>
</dbReference>
<evidence type="ECO:0000313" key="2">
    <source>
        <dbReference type="EMBL" id="RDU66913.1"/>
    </source>
</evidence>